<evidence type="ECO:0000313" key="1">
    <source>
        <dbReference type="EMBL" id="CUU83387.1"/>
    </source>
</evidence>
<dbReference type="Gene3D" id="3.40.50.300">
    <property type="entry name" value="P-loop containing nucleotide triphosphate hydrolases"/>
    <property type="match status" value="1"/>
</dbReference>
<reference evidence="1 2" key="1">
    <citation type="submission" date="2015-11" db="EMBL/GenBank/DDBJ databases">
        <authorList>
            <consortium name="Pathogen Informatics"/>
        </authorList>
    </citation>
    <scope>NUCLEOTIDE SEQUENCE [LARGE SCALE GENOMIC DNA]</scope>
    <source>
        <strain evidence="1 2">006A-0191</strain>
    </source>
</reference>
<proteinExistence type="predicted"/>
<dbReference type="AlphaFoldDB" id="A0A9W5ATC3"/>
<dbReference type="InterPro" id="IPR027417">
    <property type="entry name" value="P-loop_NTPase"/>
</dbReference>
<name>A0A9W5ATC3_CAMHY</name>
<dbReference type="EMBL" id="FAUW01000003">
    <property type="protein sequence ID" value="CUU83387.1"/>
    <property type="molecule type" value="Genomic_DNA"/>
</dbReference>
<dbReference type="Proteomes" id="UP000052257">
    <property type="component" value="Unassembled WGS sequence"/>
</dbReference>
<sequence>MALLKNDVTYVFYFDLDNSPTTLKKRGIDKLEQKWGDRFQYHSPIRKKNGRVVKKEDIWNVITELKKRDLNNVLIVFDSAKNFLKSGADRDKNKDVSPLMEFFKQFRDLGATIILLHHTNKSNKDLDELTYAGSSAWEEDSSNAFLLKNNEYKRTFIFIPFKKRVGELEEIAFEYKEETHSLNKVDLEWAREDEVDEAIRNEIIDFIKTSNQKPNYSQIMKYINEQGYTNKDKANAVIQNNKNKYWRTTKIPEKNFRDVYELIKYETLETKIEIVYEDNSQISKISRINSDKSYFRDTKGKEVLSDKSSIYLDRSQNMNIDMQSIL</sequence>
<dbReference type="SUPFAM" id="SSF52540">
    <property type="entry name" value="P-loop containing nucleoside triphosphate hydrolases"/>
    <property type="match status" value="1"/>
</dbReference>
<accession>A0A9W5ATC3</accession>
<evidence type="ECO:0000313" key="2">
    <source>
        <dbReference type="Proteomes" id="UP000052257"/>
    </source>
</evidence>
<gene>
    <name evidence="1" type="ORF">ERS739220_01426</name>
</gene>
<dbReference type="Pfam" id="PF13481">
    <property type="entry name" value="AAA_25"/>
    <property type="match status" value="1"/>
</dbReference>
<protein>
    <submittedName>
        <fullName evidence="1">Uncharacterized protein</fullName>
    </submittedName>
</protein>
<organism evidence="1 2">
    <name type="scientific">Campylobacter hyointestinalis subsp. hyointestinalis</name>
    <dbReference type="NCBI Taxonomy" id="91352"/>
    <lineage>
        <taxon>Bacteria</taxon>
        <taxon>Pseudomonadati</taxon>
        <taxon>Campylobacterota</taxon>
        <taxon>Epsilonproteobacteria</taxon>
        <taxon>Campylobacterales</taxon>
        <taxon>Campylobacteraceae</taxon>
        <taxon>Campylobacter</taxon>
    </lineage>
</organism>
<comment type="caution">
    <text evidence="1">The sequence shown here is derived from an EMBL/GenBank/DDBJ whole genome shotgun (WGS) entry which is preliminary data.</text>
</comment>